<name>A0A2R8C2X7_9RHOB</name>
<dbReference type="Proteomes" id="UP000244898">
    <property type="component" value="Unassembled WGS sequence"/>
</dbReference>
<proteinExistence type="predicted"/>
<organism evidence="1 2">
    <name type="scientific">Falsiruegeria mediterranea M17</name>
    <dbReference type="NCBI Taxonomy" id="1200281"/>
    <lineage>
        <taxon>Bacteria</taxon>
        <taxon>Pseudomonadati</taxon>
        <taxon>Pseudomonadota</taxon>
        <taxon>Alphaproteobacteria</taxon>
        <taxon>Rhodobacterales</taxon>
        <taxon>Roseobacteraceae</taxon>
        <taxon>Falsiruegeria</taxon>
    </lineage>
</organism>
<reference evidence="2" key="1">
    <citation type="submission" date="2018-03" db="EMBL/GenBank/DDBJ databases">
        <authorList>
            <person name="Rodrigo-Torres L."/>
            <person name="Arahal R. D."/>
            <person name="Lucena T."/>
        </authorList>
    </citation>
    <scope>NUCLEOTIDE SEQUENCE [LARGE SCALE GENOMIC DNA]</scope>
    <source>
        <strain evidence="2">CECT 7615</strain>
    </source>
</reference>
<dbReference type="EMBL" id="ONZG01000001">
    <property type="protein sequence ID" value="SPJ26784.1"/>
    <property type="molecule type" value="Genomic_DNA"/>
</dbReference>
<accession>A0A2R8C2X7</accession>
<protein>
    <submittedName>
        <fullName evidence="1">Uncharacterized protein</fullName>
    </submittedName>
</protein>
<dbReference type="AlphaFoldDB" id="A0A2R8C2X7"/>
<evidence type="ECO:0000313" key="2">
    <source>
        <dbReference type="Proteomes" id="UP000244898"/>
    </source>
</evidence>
<dbReference type="OrthoDB" id="1442157at2"/>
<keyword evidence="2" id="KW-1185">Reference proteome</keyword>
<gene>
    <name evidence="1" type="ORF">TRM7615_00253</name>
</gene>
<evidence type="ECO:0000313" key="1">
    <source>
        <dbReference type="EMBL" id="SPJ26784.1"/>
    </source>
</evidence>
<sequence>MNEKGKLEDHLRNSLSQSAYDLFVVFGRFEYAMKRGGFRRQNHAQAAWETFARDLPDQFFDRMRADAQTEAFIDRPPRTTGSDGGGGVDWLANLDIPQNCEDLFECVKTVRNNLVHGDKWRDCDRDERLIQAALFVLNEAYREIRKCSEFDQFLENLNLAFQRAEAPD</sequence>
<dbReference type="RefSeq" id="WP_108785097.1">
    <property type="nucleotide sequence ID" value="NZ_ONZG01000001.1"/>
</dbReference>